<dbReference type="InterPro" id="IPR004360">
    <property type="entry name" value="Glyas_Fos-R_dOase_dom"/>
</dbReference>
<evidence type="ECO:0000313" key="3">
    <source>
        <dbReference type="Proteomes" id="UP000285794"/>
    </source>
</evidence>
<dbReference type="Proteomes" id="UP000285794">
    <property type="component" value="Unassembled WGS sequence"/>
</dbReference>
<dbReference type="PROSITE" id="PS51819">
    <property type="entry name" value="VOC"/>
    <property type="match status" value="1"/>
</dbReference>
<dbReference type="RefSeq" id="WP_125030997.1">
    <property type="nucleotide sequence ID" value="NZ_JAPXVP010000009.1"/>
</dbReference>
<evidence type="ECO:0000259" key="1">
    <source>
        <dbReference type="PROSITE" id="PS51819"/>
    </source>
</evidence>
<feature type="domain" description="VOC" evidence="1">
    <location>
        <begin position="6"/>
        <end position="123"/>
    </location>
</feature>
<dbReference type="EMBL" id="QQWG01000010">
    <property type="protein sequence ID" value="RRG21039.1"/>
    <property type="molecule type" value="Genomic_DNA"/>
</dbReference>
<dbReference type="InterPro" id="IPR052164">
    <property type="entry name" value="Anthracycline_SecMetBiosynth"/>
</dbReference>
<dbReference type="Pfam" id="PF00903">
    <property type="entry name" value="Glyoxalase"/>
    <property type="match status" value="1"/>
</dbReference>
<dbReference type="SUPFAM" id="SSF54593">
    <property type="entry name" value="Glyoxalase/Bleomycin resistance protein/Dihydroxybiphenyl dioxygenase"/>
    <property type="match status" value="1"/>
</dbReference>
<dbReference type="OrthoDB" id="9794935at2"/>
<dbReference type="InterPro" id="IPR029068">
    <property type="entry name" value="Glyas_Bleomycin-R_OHBP_Dase"/>
</dbReference>
<dbReference type="Gene3D" id="3.10.180.10">
    <property type="entry name" value="2,3-Dihydroxybiphenyl 1,2-Dioxygenase, domain 1"/>
    <property type="match status" value="1"/>
</dbReference>
<sequence length="137" mass="16313">MKRVTGIGGIFFKCQDTKSMKDWYGKHLGFNIDDYGTSFEWRQADDGNKQAFSVWSPFDKNTKYFEPSHKDFMMNYRVENLEWLLEELKKEGVEILDEIESLEYGKFAHILDPEGNKIQLWEAFDEEYDKMVEARTK</sequence>
<dbReference type="PANTHER" id="PTHR33993">
    <property type="entry name" value="GLYOXALASE-RELATED"/>
    <property type="match status" value="1"/>
</dbReference>
<dbReference type="InterPro" id="IPR037523">
    <property type="entry name" value="VOC_core"/>
</dbReference>
<keyword evidence="3" id="KW-1185">Reference proteome</keyword>
<gene>
    <name evidence="2" type="ORF">DWB61_11290</name>
</gene>
<comment type="caution">
    <text evidence="2">The sequence shown here is derived from an EMBL/GenBank/DDBJ whole genome shotgun (WGS) entry which is preliminary data.</text>
</comment>
<reference evidence="2 3" key="1">
    <citation type="submission" date="2018-07" db="EMBL/GenBank/DDBJ databases">
        <title>Draft genome sequence of Ancylomarina sp. M1P.</title>
        <authorList>
            <person name="Yadav S."/>
            <person name="Villanueva L."/>
            <person name="Damste J.S.S."/>
        </authorList>
    </citation>
    <scope>NUCLEOTIDE SEQUENCE [LARGE SCALE GENOMIC DNA]</scope>
    <source>
        <strain evidence="2 3">M1P</strain>
    </source>
</reference>
<evidence type="ECO:0000313" key="2">
    <source>
        <dbReference type="EMBL" id="RRG21039.1"/>
    </source>
</evidence>
<protein>
    <submittedName>
        <fullName evidence="2">VOC family protein</fullName>
    </submittedName>
</protein>
<proteinExistence type="predicted"/>
<accession>A0A425Y001</accession>
<dbReference type="PANTHER" id="PTHR33993:SF5">
    <property type="entry name" value="GLYOXALASE"/>
    <property type="match status" value="1"/>
</dbReference>
<organism evidence="2 3">
    <name type="scientific">Ancylomarina euxinus</name>
    <dbReference type="NCBI Taxonomy" id="2283627"/>
    <lineage>
        <taxon>Bacteria</taxon>
        <taxon>Pseudomonadati</taxon>
        <taxon>Bacteroidota</taxon>
        <taxon>Bacteroidia</taxon>
        <taxon>Marinilabiliales</taxon>
        <taxon>Marinifilaceae</taxon>
        <taxon>Ancylomarina</taxon>
    </lineage>
</organism>
<dbReference type="AlphaFoldDB" id="A0A425Y001"/>
<name>A0A425Y001_9BACT</name>